<dbReference type="EMBL" id="JAGFNK010001437">
    <property type="protein sequence ID" value="KAI9431535.1"/>
    <property type="molecule type" value="Genomic_DNA"/>
</dbReference>
<gene>
    <name evidence="1" type="ORF">F5148DRAFT_164796</name>
</gene>
<sequence>MQHTSHHPSRSILGAGYQDVILLLASTIHAPPHLIRMHISSLAPFAVVCLAIGVVAAPLRWKSILRSQEFKRPEFKQPEFKQPEFKQPEFKRPEIGDTPEIIHQKIAHYDEYRERGGKPDPEFPPYRTSLMSSTFVVKEPWMNKYVVGYVPP</sequence>
<accession>A0ACC0TS11</accession>
<evidence type="ECO:0000313" key="2">
    <source>
        <dbReference type="Proteomes" id="UP001207468"/>
    </source>
</evidence>
<protein>
    <submittedName>
        <fullName evidence="1">Uncharacterized protein</fullName>
    </submittedName>
</protein>
<organism evidence="1 2">
    <name type="scientific">Russula earlei</name>
    <dbReference type="NCBI Taxonomy" id="71964"/>
    <lineage>
        <taxon>Eukaryota</taxon>
        <taxon>Fungi</taxon>
        <taxon>Dikarya</taxon>
        <taxon>Basidiomycota</taxon>
        <taxon>Agaricomycotina</taxon>
        <taxon>Agaricomycetes</taxon>
        <taxon>Russulales</taxon>
        <taxon>Russulaceae</taxon>
        <taxon>Russula</taxon>
    </lineage>
</organism>
<keyword evidence="2" id="KW-1185">Reference proteome</keyword>
<proteinExistence type="predicted"/>
<dbReference type="Proteomes" id="UP001207468">
    <property type="component" value="Unassembled WGS sequence"/>
</dbReference>
<evidence type="ECO:0000313" key="1">
    <source>
        <dbReference type="EMBL" id="KAI9431535.1"/>
    </source>
</evidence>
<name>A0ACC0TS11_9AGAM</name>
<comment type="caution">
    <text evidence="1">The sequence shown here is derived from an EMBL/GenBank/DDBJ whole genome shotgun (WGS) entry which is preliminary data.</text>
</comment>
<reference evidence="1" key="1">
    <citation type="submission" date="2021-03" db="EMBL/GenBank/DDBJ databases">
        <title>Evolutionary priming and transition to the ectomycorrhizal habit in an iconic lineage of mushroom-forming fungi: is preadaptation a requirement?</title>
        <authorList>
            <consortium name="DOE Joint Genome Institute"/>
            <person name="Looney B.P."/>
            <person name="Miyauchi S."/>
            <person name="Morin E."/>
            <person name="Drula E."/>
            <person name="Courty P.E."/>
            <person name="Chicoki N."/>
            <person name="Fauchery L."/>
            <person name="Kohler A."/>
            <person name="Kuo A."/>
            <person name="LaButti K."/>
            <person name="Pangilinan J."/>
            <person name="Lipzen A."/>
            <person name="Riley R."/>
            <person name="Andreopoulos W."/>
            <person name="He G."/>
            <person name="Johnson J."/>
            <person name="Barry K.W."/>
            <person name="Grigoriev I.V."/>
            <person name="Nagy L."/>
            <person name="Hibbett D."/>
            <person name="Henrissat B."/>
            <person name="Matheny P.B."/>
            <person name="Labbe J."/>
            <person name="Martin A.F."/>
        </authorList>
    </citation>
    <scope>NUCLEOTIDE SEQUENCE</scope>
    <source>
        <strain evidence="1">BPL698</strain>
    </source>
</reference>